<proteinExistence type="predicted"/>
<organism evidence="2 3">
    <name type="scientific">Nitrolancea hollandica Lb</name>
    <dbReference type="NCBI Taxonomy" id="1129897"/>
    <lineage>
        <taxon>Bacteria</taxon>
        <taxon>Pseudomonadati</taxon>
        <taxon>Thermomicrobiota</taxon>
        <taxon>Thermomicrobia</taxon>
        <taxon>Sphaerobacterales</taxon>
        <taxon>Sphaerobacterineae</taxon>
        <taxon>Sphaerobacteraceae</taxon>
        <taxon>Nitrolancea</taxon>
    </lineage>
</organism>
<evidence type="ECO:0000313" key="2">
    <source>
        <dbReference type="EMBL" id="CCF85288.1"/>
    </source>
</evidence>
<dbReference type="EMBL" id="CAGS01000422">
    <property type="protein sequence ID" value="CCF85288.1"/>
    <property type="molecule type" value="Genomic_DNA"/>
</dbReference>
<gene>
    <name evidence="2" type="ORF">NITHO_4790004</name>
</gene>
<dbReference type="PROSITE" id="PS51257">
    <property type="entry name" value="PROKAR_LIPOPROTEIN"/>
    <property type="match status" value="1"/>
</dbReference>
<comment type="caution">
    <text evidence="2">The sequence shown here is derived from an EMBL/GenBank/DDBJ whole genome shotgun (WGS) entry which is preliminary data.</text>
</comment>
<evidence type="ECO:0000313" key="3">
    <source>
        <dbReference type="Proteomes" id="UP000004221"/>
    </source>
</evidence>
<name>I4EKS6_9BACT</name>
<dbReference type="Proteomes" id="UP000004221">
    <property type="component" value="Unassembled WGS sequence"/>
</dbReference>
<reference evidence="2 3" key="1">
    <citation type="journal article" date="2012" name="ISME J.">
        <title>Nitrification expanded: discovery, physiology and genomics of a nitrite-oxidizing bacterium from the phylum Chloroflexi.</title>
        <authorList>
            <person name="Sorokin D.Y."/>
            <person name="Lucker S."/>
            <person name="Vejmelkova D."/>
            <person name="Kostrikina N.A."/>
            <person name="Kleerebezem R."/>
            <person name="Rijpstra W.I."/>
            <person name="Damste J.S."/>
            <person name="Le Paslier D."/>
            <person name="Muyzer G."/>
            <person name="Wagner M."/>
            <person name="van Loosdrecht M.C."/>
            <person name="Daims H."/>
        </authorList>
    </citation>
    <scope>NUCLEOTIDE SEQUENCE [LARGE SCALE GENOMIC DNA]</scope>
    <source>
        <strain evidence="3">none</strain>
    </source>
</reference>
<accession>I4EKS6</accession>
<dbReference type="AlphaFoldDB" id="I4EKS6"/>
<feature type="chain" id="PRO_5003689145" evidence="1">
    <location>
        <begin position="30"/>
        <end position="147"/>
    </location>
</feature>
<keyword evidence="1" id="KW-0732">Signal</keyword>
<feature type="signal peptide" evidence="1">
    <location>
        <begin position="1"/>
        <end position="29"/>
    </location>
</feature>
<protein>
    <submittedName>
        <fullName evidence="2">Uncharacterized protein</fullName>
    </submittedName>
</protein>
<dbReference type="Gene3D" id="3.10.450.50">
    <property type="match status" value="1"/>
</dbReference>
<sequence>MRRAAIVFLVTLILAACGIPTTNTTPAPATNTPADTARTYFTALKQGDCQTVISLLSAEFKTRLGGDPGVNQWCTVATQHADIVPASDVTVLTPQMTGGDRASVPVTFTNAASSVQREMVETIKVGNSWKVQEVIPAGQTPPPSPSP</sequence>
<keyword evidence="3" id="KW-1185">Reference proteome</keyword>
<evidence type="ECO:0000256" key="1">
    <source>
        <dbReference type="SAM" id="SignalP"/>
    </source>
</evidence>